<dbReference type="InterPro" id="IPR001736">
    <property type="entry name" value="PLipase_D/transphosphatidylase"/>
</dbReference>
<keyword evidence="10" id="KW-0594">Phospholipid biosynthesis</keyword>
<keyword evidence="16" id="KW-1185">Reference proteome</keyword>
<feature type="transmembrane region" description="Helical" evidence="13">
    <location>
        <begin position="31"/>
        <end position="50"/>
    </location>
</feature>
<keyword evidence="7 13" id="KW-1133">Transmembrane helix</keyword>
<dbReference type="Pfam" id="PF13396">
    <property type="entry name" value="PLDc_N"/>
    <property type="match status" value="1"/>
</dbReference>
<dbReference type="Proteomes" id="UP000183649">
    <property type="component" value="Unassembled WGS sequence"/>
</dbReference>
<evidence type="ECO:0000256" key="2">
    <source>
        <dbReference type="ARBA" id="ARBA00022475"/>
    </source>
</evidence>
<gene>
    <name evidence="15" type="ORF">Ga0061069_101507</name>
</gene>
<comment type="subcellular location">
    <subcellularLocation>
        <location evidence="1">Cell membrane</location>
        <topology evidence="1">Multi-pass membrane protein</topology>
    </subcellularLocation>
</comment>
<evidence type="ECO:0000256" key="6">
    <source>
        <dbReference type="ARBA" id="ARBA00022737"/>
    </source>
</evidence>
<dbReference type="GO" id="GO:0008808">
    <property type="term" value="F:cardiolipin synthase activity"/>
    <property type="evidence" value="ECO:0007669"/>
    <property type="project" value="UniProtKB-UniRule"/>
</dbReference>
<evidence type="ECO:0000259" key="14">
    <source>
        <dbReference type="PROSITE" id="PS50035"/>
    </source>
</evidence>
<dbReference type="OrthoDB" id="9762009at2"/>
<dbReference type="CDD" id="cd09158">
    <property type="entry name" value="PLDc_EcCLS_like_2"/>
    <property type="match status" value="1"/>
</dbReference>
<evidence type="ECO:0000256" key="10">
    <source>
        <dbReference type="ARBA" id="ARBA00023209"/>
    </source>
</evidence>
<dbReference type="Gene3D" id="3.30.870.10">
    <property type="entry name" value="Endonuclease Chain A"/>
    <property type="match status" value="2"/>
</dbReference>
<dbReference type="NCBIfam" id="TIGR04265">
    <property type="entry name" value="bac_cardiolipin"/>
    <property type="match status" value="1"/>
</dbReference>
<dbReference type="Pfam" id="PF13091">
    <property type="entry name" value="PLDc_2"/>
    <property type="match status" value="2"/>
</dbReference>
<keyword evidence="9 13" id="KW-0472">Membrane</keyword>
<keyword evidence="3" id="KW-0444">Lipid biosynthesis</keyword>
<keyword evidence="2" id="KW-1003">Cell membrane</keyword>
<dbReference type="AlphaFoldDB" id="A0A0K6HT07"/>
<dbReference type="SMART" id="SM00155">
    <property type="entry name" value="PLDc"/>
    <property type="match status" value="2"/>
</dbReference>
<evidence type="ECO:0000256" key="8">
    <source>
        <dbReference type="ARBA" id="ARBA00023098"/>
    </source>
</evidence>
<evidence type="ECO:0000313" key="15">
    <source>
        <dbReference type="EMBL" id="CUA94029.1"/>
    </source>
</evidence>
<evidence type="ECO:0000256" key="5">
    <source>
        <dbReference type="ARBA" id="ARBA00022692"/>
    </source>
</evidence>
<evidence type="ECO:0000256" key="3">
    <source>
        <dbReference type="ARBA" id="ARBA00022516"/>
    </source>
</evidence>
<dbReference type="STRING" id="339866.GCA_001418255_00504"/>
<keyword evidence="5 13" id="KW-0812">Transmembrane</keyword>
<keyword evidence="4" id="KW-0808">Transferase</keyword>
<dbReference type="PROSITE" id="PS50035">
    <property type="entry name" value="PLD"/>
    <property type="match status" value="2"/>
</dbReference>
<keyword evidence="11" id="KW-1208">Phospholipid metabolism</keyword>
<evidence type="ECO:0000256" key="13">
    <source>
        <dbReference type="SAM" id="Phobius"/>
    </source>
</evidence>
<evidence type="ECO:0000256" key="11">
    <source>
        <dbReference type="ARBA" id="ARBA00023264"/>
    </source>
</evidence>
<evidence type="ECO:0000256" key="4">
    <source>
        <dbReference type="ARBA" id="ARBA00022679"/>
    </source>
</evidence>
<dbReference type="InterPro" id="IPR022924">
    <property type="entry name" value="Cardiolipin_synthase"/>
</dbReference>
<protein>
    <recommendedName>
        <fullName evidence="12">Cardiolipin synthase</fullName>
        <ecNumber evidence="12">2.7.8.-</ecNumber>
    </recommendedName>
</protein>
<evidence type="ECO:0000256" key="12">
    <source>
        <dbReference type="NCBIfam" id="TIGR04265"/>
    </source>
</evidence>
<dbReference type="PANTHER" id="PTHR21248:SF22">
    <property type="entry name" value="PHOSPHOLIPASE D"/>
    <property type="match status" value="1"/>
</dbReference>
<keyword evidence="8" id="KW-0443">Lipid metabolism</keyword>
<feature type="domain" description="PLD phosphodiesterase" evidence="14">
    <location>
        <begin position="211"/>
        <end position="238"/>
    </location>
</feature>
<dbReference type="CDD" id="cd09152">
    <property type="entry name" value="PLDc_EcCLS_like_1"/>
    <property type="match status" value="1"/>
</dbReference>
<dbReference type="InterPro" id="IPR025202">
    <property type="entry name" value="PLD-like_dom"/>
</dbReference>
<name>A0A0K6HT07_9BURK</name>
<organism evidence="15 16">
    <name type="scientific">Thiomonas bhubaneswarensis</name>
    <dbReference type="NCBI Taxonomy" id="339866"/>
    <lineage>
        <taxon>Bacteria</taxon>
        <taxon>Pseudomonadati</taxon>
        <taxon>Pseudomonadota</taxon>
        <taxon>Betaproteobacteria</taxon>
        <taxon>Burkholderiales</taxon>
        <taxon>Thiomonas</taxon>
    </lineage>
</organism>
<dbReference type="GO" id="GO:0032049">
    <property type="term" value="P:cardiolipin biosynthetic process"/>
    <property type="evidence" value="ECO:0007669"/>
    <property type="project" value="UniProtKB-UniRule"/>
</dbReference>
<keyword evidence="6" id="KW-0677">Repeat</keyword>
<sequence length="474" mass="51693">MLVFLSHFVLTVACALHVLLRRHRQPESRAAWLLMLVAFPYLGVLAYLLLGTTNIGHRRATRLTAIARALPRPDAAPGWPVEAAQLDAADAPLFHLGRSISGYGAVGGNRAELMADSDTAIDRLVAEIDAAAHSVHLIFYIWLDDRNGSRVAEALRRAAGRGVVCRALVDDLGSRSFIRSTQWTALQDAGVRVLRALPVGNPLLRALRGRIDLRNHRKLVVIDNRLTYCGSQNCADPAFLPKAKYGPWVDVFLRFEGPVVRQNQHLFATDWMGHGGDDITPLLAEPVPPSGPGFAAQVIATGPTDRAAAMPEMFESLIYAARRELVITTPYYVPVPALQAALCAAANRGVATTLILPARNDDFAVGATSRSHYQALLEAGVQLHEFGPGLLHAKTLTVDGHLTLVGSANMDRRSFDLNYENNILVRDEAFTATVRARQAHYLASSRRITLDDVAAWGMGKRLWQNTLAIVGPIL</sequence>
<reference evidence="16" key="1">
    <citation type="submission" date="2015-08" db="EMBL/GenBank/DDBJ databases">
        <authorList>
            <person name="Varghese N."/>
        </authorList>
    </citation>
    <scope>NUCLEOTIDE SEQUENCE [LARGE SCALE GENOMIC DNA]</scope>
    <source>
        <strain evidence="16">DSM 18181</strain>
    </source>
</reference>
<evidence type="ECO:0000256" key="1">
    <source>
        <dbReference type="ARBA" id="ARBA00004651"/>
    </source>
</evidence>
<accession>A0A0K6HT07</accession>
<dbReference type="PANTHER" id="PTHR21248">
    <property type="entry name" value="CARDIOLIPIN SYNTHASE"/>
    <property type="match status" value="1"/>
</dbReference>
<feature type="domain" description="PLD phosphodiesterase" evidence="14">
    <location>
        <begin position="387"/>
        <end position="414"/>
    </location>
</feature>
<dbReference type="EC" id="2.7.8.-" evidence="12"/>
<dbReference type="SUPFAM" id="SSF56024">
    <property type="entry name" value="Phospholipase D/nuclease"/>
    <property type="match status" value="2"/>
</dbReference>
<evidence type="ECO:0000256" key="7">
    <source>
        <dbReference type="ARBA" id="ARBA00022989"/>
    </source>
</evidence>
<proteinExistence type="predicted"/>
<dbReference type="RefSeq" id="WP_055449425.1">
    <property type="nucleotide sequence ID" value="NZ_CYHF01000001.1"/>
</dbReference>
<evidence type="ECO:0000256" key="9">
    <source>
        <dbReference type="ARBA" id="ARBA00023136"/>
    </source>
</evidence>
<dbReference type="EMBL" id="CYHF01000001">
    <property type="protein sequence ID" value="CUA94029.1"/>
    <property type="molecule type" value="Genomic_DNA"/>
</dbReference>
<evidence type="ECO:0000313" key="16">
    <source>
        <dbReference type="Proteomes" id="UP000183649"/>
    </source>
</evidence>
<dbReference type="GO" id="GO:0005886">
    <property type="term" value="C:plasma membrane"/>
    <property type="evidence" value="ECO:0007669"/>
    <property type="project" value="UniProtKB-SubCell"/>
</dbReference>
<dbReference type="InterPro" id="IPR027379">
    <property type="entry name" value="CLS_N"/>
</dbReference>